<dbReference type="Proteomes" id="UP001239795">
    <property type="component" value="Unassembled WGS sequence"/>
</dbReference>
<evidence type="ECO:0000313" key="3">
    <source>
        <dbReference type="Proteomes" id="UP001239795"/>
    </source>
</evidence>
<keyword evidence="3" id="KW-1185">Reference proteome</keyword>
<sequence>MDVGRRGRGKLSFLIHGGMSGGYQVGLSLKSPGGWIRNAGRHGKEREENRRKYGGREGGDG</sequence>
<name>A0AAI9UYU4_9PEZI</name>
<dbReference type="AlphaFoldDB" id="A0AAI9UYU4"/>
<reference evidence="2 3" key="1">
    <citation type="submission" date="2016-10" db="EMBL/GenBank/DDBJ databases">
        <title>The genome sequence of Colletotrichum fioriniae PJ7.</title>
        <authorList>
            <person name="Baroncelli R."/>
        </authorList>
    </citation>
    <scope>NUCLEOTIDE SEQUENCE [LARGE SCALE GENOMIC DNA]</scope>
    <source>
        <strain evidence="2">Col 31</strain>
    </source>
</reference>
<comment type="caution">
    <text evidence="2">The sequence shown here is derived from an EMBL/GenBank/DDBJ whole genome shotgun (WGS) entry which is preliminary data.</text>
</comment>
<dbReference type="EMBL" id="MLGG01000004">
    <property type="protein sequence ID" value="KAK1466038.1"/>
    <property type="molecule type" value="Genomic_DNA"/>
</dbReference>
<accession>A0AAI9UYU4</accession>
<proteinExistence type="predicted"/>
<gene>
    <name evidence="2" type="ORF">CMEL01_12030</name>
</gene>
<evidence type="ECO:0000313" key="2">
    <source>
        <dbReference type="EMBL" id="KAK1466038.1"/>
    </source>
</evidence>
<evidence type="ECO:0000256" key="1">
    <source>
        <dbReference type="SAM" id="MobiDB-lite"/>
    </source>
</evidence>
<feature type="region of interest" description="Disordered" evidence="1">
    <location>
        <begin position="34"/>
        <end position="61"/>
    </location>
</feature>
<organism evidence="2 3">
    <name type="scientific">Colletotrichum melonis</name>
    <dbReference type="NCBI Taxonomy" id="1209925"/>
    <lineage>
        <taxon>Eukaryota</taxon>
        <taxon>Fungi</taxon>
        <taxon>Dikarya</taxon>
        <taxon>Ascomycota</taxon>
        <taxon>Pezizomycotina</taxon>
        <taxon>Sordariomycetes</taxon>
        <taxon>Hypocreomycetidae</taxon>
        <taxon>Glomerellales</taxon>
        <taxon>Glomerellaceae</taxon>
        <taxon>Colletotrichum</taxon>
        <taxon>Colletotrichum acutatum species complex</taxon>
    </lineage>
</organism>
<feature type="compositionally biased region" description="Basic and acidic residues" evidence="1">
    <location>
        <begin position="42"/>
        <end position="61"/>
    </location>
</feature>
<protein>
    <submittedName>
        <fullName evidence="2">Uncharacterized protein</fullName>
    </submittedName>
</protein>